<gene>
    <name evidence="2" type="ORF">SAMN04488136_116107</name>
</gene>
<reference evidence="2 3" key="1">
    <citation type="submission" date="2016-10" db="EMBL/GenBank/DDBJ databases">
        <authorList>
            <person name="de Groot N.N."/>
        </authorList>
    </citation>
    <scope>NUCLEOTIDE SEQUENCE [LARGE SCALE GENOMIC DNA]</scope>
    <source>
        <strain evidence="2 3">CGMCC 1.10228</strain>
    </source>
</reference>
<dbReference type="STRING" id="861298.SAMN04488136_116107"/>
<sequence length="82" mass="9246">MNSINLIGERCPDTMMFIRMEIRKLMNGAGGQIIIESDDPVLEENLNKYGLASGLLMNFGNNYFKRSEQIFTIEVIGDENGN</sequence>
<dbReference type="RefSeq" id="WP_093275125.1">
    <property type="nucleotide sequence ID" value="NZ_FNDD01000016.1"/>
</dbReference>
<dbReference type="InterPro" id="IPR001455">
    <property type="entry name" value="TusA-like"/>
</dbReference>
<evidence type="ECO:0000259" key="1">
    <source>
        <dbReference type="PROSITE" id="PS01148"/>
    </source>
</evidence>
<dbReference type="EMBL" id="FNDD01000016">
    <property type="protein sequence ID" value="SDH45748.1"/>
    <property type="molecule type" value="Genomic_DNA"/>
</dbReference>
<keyword evidence="3" id="KW-1185">Reference proteome</keyword>
<name>A0A1G8CJS6_9VIBR</name>
<protein>
    <recommendedName>
        <fullName evidence="1">UPF0033 domain-containing protein</fullName>
    </recommendedName>
</protein>
<evidence type="ECO:0000313" key="3">
    <source>
        <dbReference type="Proteomes" id="UP000198854"/>
    </source>
</evidence>
<accession>A0A1G8CJS6</accession>
<proteinExistence type="predicted"/>
<dbReference type="AlphaFoldDB" id="A0A1G8CJS6"/>
<dbReference type="PROSITE" id="PS01148">
    <property type="entry name" value="UPF0033"/>
    <property type="match status" value="1"/>
</dbReference>
<feature type="domain" description="UPF0033" evidence="1">
    <location>
        <begin position="4"/>
        <end position="28"/>
    </location>
</feature>
<organism evidence="2 3">
    <name type="scientific">Vibrio xiamenensis</name>
    <dbReference type="NCBI Taxonomy" id="861298"/>
    <lineage>
        <taxon>Bacteria</taxon>
        <taxon>Pseudomonadati</taxon>
        <taxon>Pseudomonadota</taxon>
        <taxon>Gammaproteobacteria</taxon>
        <taxon>Vibrionales</taxon>
        <taxon>Vibrionaceae</taxon>
        <taxon>Vibrio</taxon>
    </lineage>
</organism>
<dbReference type="Proteomes" id="UP000198854">
    <property type="component" value="Unassembled WGS sequence"/>
</dbReference>
<evidence type="ECO:0000313" key="2">
    <source>
        <dbReference type="EMBL" id="SDH45748.1"/>
    </source>
</evidence>